<dbReference type="RefSeq" id="WP_062720231.1">
    <property type="nucleotide sequence ID" value="NZ_KQ948929.1"/>
</dbReference>
<feature type="region of interest" description="Disordered" evidence="4">
    <location>
        <begin position="516"/>
        <end position="539"/>
    </location>
</feature>
<evidence type="ECO:0000313" key="6">
    <source>
        <dbReference type="EMBL" id="KUO02613.1"/>
    </source>
</evidence>
<dbReference type="AlphaFoldDB" id="A0A101U250"/>
<gene>
    <name evidence="6" type="ORF">AQJ67_19235</name>
</gene>
<dbReference type="OrthoDB" id="833207at2"/>
<dbReference type="SUPFAM" id="SSF51905">
    <property type="entry name" value="FAD/NAD(P)-binding domain"/>
    <property type="match status" value="1"/>
</dbReference>
<dbReference type="GO" id="GO:0016491">
    <property type="term" value="F:oxidoreductase activity"/>
    <property type="evidence" value="ECO:0007669"/>
    <property type="project" value="InterPro"/>
</dbReference>
<feature type="domain" description="Amine oxidase" evidence="5">
    <location>
        <begin position="13"/>
        <end position="504"/>
    </location>
</feature>
<name>A0A101U250_9ACTN</name>
<evidence type="ECO:0000256" key="2">
    <source>
        <dbReference type="ARBA" id="ARBA00038825"/>
    </source>
</evidence>
<dbReference type="Gene3D" id="3.50.50.60">
    <property type="entry name" value="FAD/NAD(P)-binding domain"/>
    <property type="match status" value="2"/>
</dbReference>
<dbReference type="PRINTS" id="PR00419">
    <property type="entry name" value="ADXRDTASE"/>
</dbReference>
<proteinExistence type="predicted"/>
<comment type="function">
    <text evidence="1">Probable oxidoreductase that may play a role as regulator of mitochondrial function.</text>
</comment>
<evidence type="ECO:0000259" key="5">
    <source>
        <dbReference type="Pfam" id="PF01593"/>
    </source>
</evidence>
<evidence type="ECO:0000256" key="4">
    <source>
        <dbReference type="SAM" id="MobiDB-lite"/>
    </source>
</evidence>
<organism evidence="6 7">
    <name type="scientific">Streptomyces caeruleatus</name>
    <dbReference type="NCBI Taxonomy" id="661399"/>
    <lineage>
        <taxon>Bacteria</taxon>
        <taxon>Bacillati</taxon>
        <taxon>Actinomycetota</taxon>
        <taxon>Actinomycetes</taxon>
        <taxon>Kitasatosporales</taxon>
        <taxon>Streptomycetaceae</taxon>
        <taxon>Streptomyces</taxon>
    </lineage>
</organism>
<dbReference type="InterPro" id="IPR002937">
    <property type="entry name" value="Amino_oxidase"/>
</dbReference>
<evidence type="ECO:0000256" key="1">
    <source>
        <dbReference type="ARBA" id="ARBA00037217"/>
    </source>
</evidence>
<feature type="compositionally biased region" description="Basic and acidic residues" evidence="4">
    <location>
        <begin position="530"/>
        <end position="539"/>
    </location>
</feature>
<protein>
    <recommendedName>
        <fullName evidence="3">Pyridine nucleotide-disulfide oxidoreductase domain-containing protein 2</fullName>
    </recommendedName>
</protein>
<sequence>MPDAVVIGAGPNGLVAANVLADAGWSVEVLEEQPEPGGAVRHDHGVDPAFVNDVFSSFYPLAAASPVLDALRLEDHGLRWSHAPSVLAHPLTDGRCAVLDRDVGLTAASLDAFAPGDGAAWEHLHGLWQRVYPDLLDALFTPFPPVRATARLALRLRAAGGLRIARSLVLPVRRLGEEEFRGQGGRLLLAGNALHADLAPESAGSGGFGWLMAMLGQTYGFPVPAGGSGALTHALTHRLKTRGGQVRCGQRVERIVVQGGRAVGVRTAAGDGVPARRAVLADVSVPALYGELLDAEHVPAQLLNDLQRFQWDFATFKVDWALDGPVAWEAEPASRAGTVHLADGVDELTRFAAQIAMRQVPDRPFLVFGQMTTADASRSPLGTESAWAYTHVPREIAADAADEGMTGNWDTKDQELMADRVERQVERFAPGFRSLIRARRILAPPTLEALDSNLSGGAINGGTTALHQQLVFRPVPGTGRPETPLPGLFLASAGAHPGGGVHGAPGANAARAALHRHRPPGLARAQRLLSRRDRTGARH</sequence>
<dbReference type="Proteomes" id="UP000053429">
    <property type="component" value="Unassembled WGS sequence"/>
</dbReference>
<dbReference type="STRING" id="661399.AQJ67_19235"/>
<dbReference type="InterPro" id="IPR036188">
    <property type="entry name" value="FAD/NAD-bd_sf"/>
</dbReference>
<dbReference type="PANTHER" id="PTHR10668:SF105">
    <property type="entry name" value="DEHYDROGENASE-RELATED"/>
    <property type="match status" value="1"/>
</dbReference>
<evidence type="ECO:0000313" key="7">
    <source>
        <dbReference type="Proteomes" id="UP000053429"/>
    </source>
</evidence>
<comment type="subunit">
    <text evidence="2">Interacts with COX5B; this interaction may contribute to localize PYROXD2 to the inner face of the inner mitochondrial membrane.</text>
</comment>
<comment type="caution">
    <text evidence="6">The sequence shown here is derived from an EMBL/GenBank/DDBJ whole genome shotgun (WGS) entry which is preliminary data.</text>
</comment>
<accession>A0A101U250</accession>
<reference evidence="6 7" key="1">
    <citation type="submission" date="2015-10" db="EMBL/GenBank/DDBJ databases">
        <title>Draft genome sequence of Streptomyces caeruleatus NRRL B-24802, type strain for the species Streptomyces caeruleatus.</title>
        <authorList>
            <person name="Ruckert C."/>
            <person name="Winkler A."/>
            <person name="Kalinowski J."/>
            <person name="Kampfer P."/>
            <person name="Glaeser S."/>
        </authorList>
    </citation>
    <scope>NUCLEOTIDE SEQUENCE [LARGE SCALE GENOMIC DNA]</scope>
    <source>
        <strain evidence="6 7">NRRL B-24802</strain>
    </source>
</reference>
<dbReference type="PANTHER" id="PTHR10668">
    <property type="entry name" value="PHYTOENE DEHYDROGENASE"/>
    <property type="match status" value="1"/>
</dbReference>
<dbReference type="EMBL" id="LMWY01000023">
    <property type="protein sequence ID" value="KUO02613.1"/>
    <property type="molecule type" value="Genomic_DNA"/>
</dbReference>
<dbReference type="Pfam" id="PF01593">
    <property type="entry name" value="Amino_oxidase"/>
    <property type="match status" value="1"/>
</dbReference>
<evidence type="ECO:0000256" key="3">
    <source>
        <dbReference type="ARBA" id="ARBA00040298"/>
    </source>
</evidence>
<keyword evidence="7" id="KW-1185">Reference proteome</keyword>